<reference evidence="5 6" key="1">
    <citation type="journal article" date="2023" name="Int. J. Syst. Evol. Microbiol.">
        <title>Arthrobacter mangrovi sp. nov., an actinobacterium isolated from the rhizosphere of a mangrove.</title>
        <authorList>
            <person name="Hamada M."/>
            <person name="Saitou S."/>
            <person name="Enomoto N."/>
            <person name="Nanri K."/>
            <person name="Hidaka K."/>
            <person name="Miura T."/>
            <person name="Tamura T."/>
        </authorList>
    </citation>
    <scope>NUCLEOTIDE SEQUENCE [LARGE SCALE GENOMIC DNA]</scope>
    <source>
        <strain evidence="5 6">NBRC 112813</strain>
    </source>
</reference>
<evidence type="ECO:0000313" key="5">
    <source>
        <dbReference type="EMBL" id="GLB67183.1"/>
    </source>
</evidence>
<gene>
    <name evidence="5" type="ORF">AHIS1636_16220</name>
</gene>
<comment type="caution">
    <text evidence="5">The sequence shown here is derived from an EMBL/GenBank/DDBJ whole genome shotgun (WGS) entry which is preliminary data.</text>
</comment>
<dbReference type="InterPro" id="IPR000843">
    <property type="entry name" value="HTH_LacI"/>
</dbReference>
<organism evidence="5 6">
    <name type="scientific">Arthrobacter mangrovi</name>
    <dbReference type="NCBI Taxonomy" id="2966350"/>
    <lineage>
        <taxon>Bacteria</taxon>
        <taxon>Bacillati</taxon>
        <taxon>Actinomycetota</taxon>
        <taxon>Actinomycetes</taxon>
        <taxon>Micrococcales</taxon>
        <taxon>Micrococcaceae</taxon>
        <taxon>Arthrobacter</taxon>
    </lineage>
</organism>
<name>A0ABQ5MTA4_9MICC</name>
<dbReference type="Gene3D" id="3.40.50.2300">
    <property type="match status" value="2"/>
</dbReference>
<dbReference type="InterPro" id="IPR028082">
    <property type="entry name" value="Peripla_BP_I"/>
</dbReference>
<keyword evidence="6" id="KW-1185">Reference proteome</keyword>
<dbReference type="RefSeq" id="WP_264795320.1">
    <property type="nucleotide sequence ID" value="NZ_BRVS01000006.1"/>
</dbReference>
<evidence type="ECO:0000259" key="4">
    <source>
        <dbReference type="PROSITE" id="PS50932"/>
    </source>
</evidence>
<dbReference type="CDD" id="cd01392">
    <property type="entry name" value="HTH_LacI"/>
    <property type="match status" value="1"/>
</dbReference>
<feature type="domain" description="HTH lacI-type" evidence="4">
    <location>
        <begin position="7"/>
        <end position="66"/>
    </location>
</feature>
<dbReference type="Gene3D" id="1.10.260.40">
    <property type="entry name" value="lambda repressor-like DNA-binding domains"/>
    <property type="match status" value="1"/>
</dbReference>
<evidence type="ECO:0000313" key="6">
    <source>
        <dbReference type="Proteomes" id="UP001209654"/>
    </source>
</evidence>
<protein>
    <submittedName>
        <fullName evidence="5">LacI family transcriptional regulator</fullName>
    </submittedName>
</protein>
<keyword evidence="1" id="KW-0805">Transcription regulation</keyword>
<dbReference type="Proteomes" id="UP001209654">
    <property type="component" value="Unassembled WGS sequence"/>
</dbReference>
<dbReference type="Pfam" id="PF13377">
    <property type="entry name" value="Peripla_BP_3"/>
    <property type="match status" value="1"/>
</dbReference>
<proteinExistence type="predicted"/>
<keyword evidence="2" id="KW-0238">DNA-binding</keyword>
<accession>A0ABQ5MTA4</accession>
<dbReference type="CDD" id="cd06285">
    <property type="entry name" value="PBP1_LacI-like"/>
    <property type="match status" value="1"/>
</dbReference>
<dbReference type="SUPFAM" id="SSF47413">
    <property type="entry name" value="lambda repressor-like DNA-binding domains"/>
    <property type="match status" value="1"/>
</dbReference>
<dbReference type="InterPro" id="IPR046335">
    <property type="entry name" value="LacI/GalR-like_sensor"/>
</dbReference>
<dbReference type="EMBL" id="BRVS01000006">
    <property type="protein sequence ID" value="GLB67183.1"/>
    <property type="molecule type" value="Genomic_DNA"/>
</dbReference>
<dbReference type="InterPro" id="IPR010982">
    <property type="entry name" value="Lambda_DNA-bd_dom_sf"/>
</dbReference>
<sequence>MAAAEPVTLKVLAKELGLNVSTVSRVLNDPAGPDSKWASAQTTARIFALARERGYTRNPHAASLRTARSNMVGVIVPRLQDFVLATMYEGVDEAATEQGLFTVVANSLDKAETQRAKAEMLLERRADGLIFGDAHLTEPYLEELKGRGVPFALINRTCGEHLSVTCDDYAGGRLVAEHLISTGRTRFGVIAGDPTTSTSQDRTRGFLDVMREKGINVLEDRIIHGGFDAAAGQKAAIGLLAHPEKPEAIFAVNDFAAIGALGVLQERGIRVPDDIALAGFNDTPLAAGVNLTTVRSPMHEIGRQGLQTLQHLIGGGTVASTKLAPTLIVRASG</sequence>
<dbReference type="PANTHER" id="PTHR30146:SF109">
    <property type="entry name" value="HTH-TYPE TRANSCRIPTIONAL REGULATOR GALS"/>
    <property type="match status" value="1"/>
</dbReference>
<dbReference type="PANTHER" id="PTHR30146">
    <property type="entry name" value="LACI-RELATED TRANSCRIPTIONAL REPRESSOR"/>
    <property type="match status" value="1"/>
</dbReference>
<evidence type="ECO:0000256" key="3">
    <source>
        <dbReference type="ARBA" id="ARBA00023163"/>
    </source>
</evidence>
<keyword evidence="3" id="KW-0804">Transcription</keyword>
<dbReference type="SUPFAM" id="SSF53822">
    <property type="entry name" value="Periplasmic binding protein-like I"/>
    <property type="match status" value="1"/>
</dbReference>
<evidence type="ECO:0000256" key="1">
    <source>
        <dbReference type="ARBA" id="ARBA00023015"/>
    </source>
</evidence>
<dbReference type="SMART" id="SM00354">
    <property type="entry name" value="HTH_LACI"/>
    <property type="match status" value="1"/>
</dbReference>
<evidence type="ECO:0000256" key="2">
    <source>
        <dbReference type="ARBA" id="ARBA00023125"/>
    </source>
</evidence>
<dbReference type="PROSITE" id="PS50932">
    <property type="entry name" value="HTH_LACI_2"/>
    <property type="match status" value="1"/>
</dbReference>